<protein>
    <recommendedName>
        <fullName evidence="6">Cyclic dehypoxanthine futalosine synthase</fullName>
        <shortName evidence="6">Cyclic DHFL synthase</shortName>
        <ecNumber evidence="6">1.21.98.1</ecNumber>
    </recommendedName>
    <alternativeName>
        <fullName evidence="6">Dehypoxanthine futalosine cyclase</fullName>
        <shortName evidence="6">DHFL cyclase</shortName>
    </alternativeName>
    <alternativeName>
        <fullName evidence="6">Menaquinone biosynthetic enzyme MqnC</fullName>
    </alternativeName>
</protein>
<feature type="binding site" evidence="6 7">
    <location>
        <position position="66"/>
    </location>
    <ligand>
        <name>[4Fe-4S] cluster</name>
        <dbReference type="ChEBI" id="CHEBI:49883"/>
        <note>4Fe-4S-S-AdoMet</note>
    </ligand>
</feature>
<dbReference type="InterPro" id="IPR058240">
    <property type="entry name" value="rSAM_sf"/>
</dbReference>
<feature type="binding site" evidence="6 7">
    <location>
        <position position="70"/>
    </location>
    <ligand>
        <name>[4Fe-4S] cluster</name>
        <dbReference type="ChEBI" id="CHEBI:49883"/>
        <note>4Fe-4S-S-AdoMet</note>
    </ligand>
</feature>
<comment type="caution">
    <text evidence="10">The sequence shown here is derived from an EMBL/GenBank/DDBJ whole genome shotgun (WGS) entry which is preliminary data.</text>
</comment>
<evidence type="ECO:0000313" key="10">
    <source>
        <dbReference type="EMBL" id="GAX60499.1"/>
    </source>
</evidence>
<dbReference type="PANTHER" id="PTHR43076:SF1">
    <property type="entry name" value="LIPOYL SYNTHASE 2"/>
    <property type="match status" value="1"/>
</dbReference>
<dbReference type="Gene3D" id="3.20.20.70">
    <property type="entry name" value="Aldolase class I"/>
    <property type="match status" value="1"/>
</dbReference>
<dbReference type="RefSeq" id="WP_203415396.1">
    <property type="nucleotide sequence ID" value="NZ_BAOS01000013.1"/>
</dbReference>
<evidence type="ECO:0000256" key="8">
    <source>
        <dbReference type="PIRSR" id="PIRSR004762-2"/>
    </source>
</evidence>
<evidence type="ECO:0000256" key="4">
    <source>
        <dbReference type="ARBA" id="ARBA00023004"/>
    </source>
</evidence>
<comment type="catalytic activity">
    <reaction evidence="6">
        <text>dehypoxanthine futalosine + S-adenosyl-L-methionine = cyclic dehypoxanthinylfutalosinate + 5'-deoxyadenosine + L-methionine + H(+)</text>
        <dbReference type="Rhea" id="RHEA:33083"/>
        <dbReference type="ChEBI" id="CHEBI:15378"/>
        <dbReference type="ChEBI" id="CHEBI:17319"/>
        <dbReference type="ChEBI" id="CHEBI:57844"/>
        <dbReference type="ChEBI" id="CHEBI:58864"/>
        <dbReference type="ChEBI" id="CHEBI:59789"/>
        <dbReference type="ChEBI" id="CHEBI:64270"/>
        <dbReference type="EC" id="1.21.98.1"/>
    </reaction>
</comment>
<comment type="function">
    <text evidence="6">Radical SAM enzyme that catalyzes the cyclization of dehypoxanthine futalosine (DHFL) into cyclic dehypoxanthine futalosine (CDHFL), a step in the biosynthesis of menaquinone (MK, vitamin K2).</text>
</comment>
<dbReference type="SMART" id="SM00729">
    <property type="entry name" value="Elp3"/>
    <property type="match status" value="1"/>
</dbReference>
<dbReference type="InterPro" id="IPR020050">
    <property type="entry name" value="FO_synthase_su2"/>
</dbReference>
<evidence type="ECO:0000256" key="2">
    <source>
        <dbReference type="ARBA" id="ARBA00022691"/>
    </source>
</evidence>
<comment type="similarity">
    <text evidence="6">Belongs to the radical SAM superfamily. MqnC family.</text>
</comment>
<evidence type="ECO:0000256" key="5">
    <source>
        <dbReference type="ARBA" id="ARBA00023014"/>
    </source>
</evidence>
<dbReference type="GO" id="GO:0046992">
    <property type="term" value="F:oxidoreductase activity, acting on X-H and Y-H to form an X-Y bond"/>
    <property type="evidence" value="ECO:0007669"/>
    <property type="project" value="UniProtKB-UniRule"/>
</dbReference>
<dbReference type="SFLD" id="SFLDG01389">
    <property type="entry name" value="menaquinone_synthsis_involved"/>
    <property type="match status" value="1"/>
</dbReference>
<dbReference type="GO" id="GO:0016765">
    <property type="term" value="F:transferase activity, transferring alkyl or aryl (other than methyl) groups"/>
    <property type="evidence" value="ECO:0007669"/>
    <property type="project" value="InterPro"/>
</dbReference>
<dbReference type="AlphaFoldDB" id="A0A286TX81"/>
<feature type="domain" description="Radical SAM core" evidence="9">
    <location>
        <begin position="52"/>
        <end position="290"/>
    </location>
</feature>
<dbReference type="NCBIfam" id="TIGR03699">
    <property type="entry name" value="menaquin_MqnC"/>
    <property type="match status" value="1"/>
</dbReference>
<feature type="binding site" evidence="8">
    <location>
        <position position="295"/>
    </location>
    <ligand>
        <name>(3R)-3-methyl-D-ornithine</name>
        <dbReference type="ChEBI" id="CHEBI:64642"/>
    </ligand>
</feature>
<dbReference type="Pfam" id="PF19288">
    <property type="entry name" value="CofH_C"/>
    <property type="match status" value="1"/>
</dbReference>
<dbReference type="GO" id="GO:0009234">
    <property type="term" value="P:menaquinone biosynthetic process"/>
    <property type="evidence" value="ECO:0007669"/>
    <property type="project" value="UniProtKB-UniRule"/>
</dbReference>
<dbReference type="EMBL" id="BAOS01000013">
    <property type="protein sequence ID" value="GAX60499.1"/>
    <property type="molecule type" value="Genomic_DNA"/>
</dbReference>
<dbReference type="GO" id="GO:0005506">
    <property type="term" value="F:iron ion binding"/>
    <property type="evidence" value="ECO:0007669"/>
    <property type="project" value="UniProtKB-UniRule"/>
</dbReference>
<dbReference type="InterPro" id="IPR045567">
    <property type="entry name" value="CofH/MnqC-like_C"/>
</dbReference>
<dbReference type="PROSITE" id="PS51918">
    <property type="entry name" value="RADICAL_SAM"/>
    <property type="match status" value="1"/>
</dbReference>
<dbReference type="SFLD" id="SFLDG01064">
    <property type="entry name" value="F420__menaquinone_cofactor_bio"/>
    <property type="match status" value="1"/>
</dbReference>
<dbReference type="SFLD" id="SFLDS00029">
    <property type="entry name" value="Radical_SAM"/>
    <property type="match status" value="1"/>
</dbReference>
<comment type="pathway">
    <text evidence="6">Quinol/quinone metabolism; menaquinone biosynthesis.</text>
</comment>
<dbReference type="EC" id="1.21.98.1" evidence="6"/>
<feature type="binding site" evidence="8">
    <location>
        <position position="141"/>
    </location>
    <ligand>
        <name>(3R)-3-methyl-D-ornithine</name>
        <dbReference type="ChEBI" id="CHEBI:64642"/>
    </ligand>
</feature>
<evidence type="ECO:0000259" key="9">
    <source>
        <dbReference type="PROSITE" id="PS51918"/>
    </source>
</evidence>
<dbReference type="SUPFAM" id="SSF102114">
    <property type="entry name" value="Radical SAM enzymes"/>
    <property type="match status" value="1"/>
</dbReference>
<keyword evidence="1 6" id="KW-0004">4Fe-4S</keyword>
<keyword evidence="2 6" id="KW-0949">S-adenosyl-L-methionine</keyword>
<dbReference type="UniPathway" id="UPA00079"/>
<dbReference type="CDD" id="cd01335">
    <property type="entry name" value="Radical_SAM"/>
    <property type="match status" value="1"/>
</dbReference>
<reference evidence="11" key="1">
    <citation type="journal article" date="2017" name="Environ. Microbiol. Rep.">
        <title>Genetic Diversity of Marine Anaerobic Ammonium-Oxidizing Bacteria as Revealed by Genomic and Proteomic Analyses of 'Candidatus Scalindua japonica'.</title>
        <authorList>
            <person name="Oshiki M."/>
            <person name="Mizuto K."/>
            <person name="Kimura Z."/>
            <person name="Kindaichi T."/>
            <person name="Satoh H."/>
            <person name="Okabe S."/>
        </authorList>
    </citation>
    <scope>NUCLEOTIDE SEQUENCE [LARGE SCALE GENOMIC DNA]</scope>
    <source>
        <strain evidence="11">husup-a2</strain>
    </source>
</reference>
<dbReference type="InterPro" id="IPR034405">
    <property type="entry name" value="F420"/>
</dbReference>
<dbReference type="PIRSF" id="PIRSF004762">
    <property type="entry name" value="CHP00423"/>
    <property type="match status" value="1"/>
</dbReference>
<keyword evidence="5 6" id="KW-0411">Iron-sulfur</keyword>
<dbReference type="InterPro" id="IPR022431">
    <property type="entry name" value="Cyclic_DHFL_synthase_mqnC"/>
</dbReference>
<dbReference type="Proteomes" id="UP000218542">
    <property type="component" value="Unassembled WGS sequence"/>
</dbReference>
<evidence type="ECO:0000256" key="3">
    <source>
        <dbReference type="ARBA" id="ARBA00022723"/>
    </source>
</evidence>
<evidence type="ECO:0000256" key="6">
    <source>
        <dbReference type="HAMAP-Rule" id="MF_00992"/>
    </source>
</evidence>
<keyword evidence="11" id="KW-1185">Reference proteome</keyword>
<feature type="binding site" evidence="8">
    <location>
        <position position="317"/>
    </location>
    <ligand>
        <name>(3R)-3-methyl-D-ornithine</name>
        <dbReference type="ChEBI" id="CHEBI:64642"/>
    </ligand>
</feature>
<organism evidence="10 11">
    <name type="scientific">Candidatus Scalindua japonica</name>
    <dbReference type="NCBI Taxonomy" id="1284222"/>
    <lineage>
        <taxon>Bacteria</taxon>
        <taxon>Pseudomonadati</taxon>
        <taxon>Planctomycetota</taxon>
        <taxon>Candidatus Brocadiia</taxon>
        <taxon>Candidatus Brocadiales</taxon>
        <taxon>Candidatus Scalinduaceae</taxon>
        <taxon>Candidatus Scalindua</taxon>
    </lineage>
</organism>
<dbReference type="GO" id="GO:0051539">
    <property type="term" value="F:4 iron, 4 sulfur cluster binding"/>
    <property type="evidence" value="ECO:0007669"/>
    <property type="project" value="UniProtKB-KW"/>
</dbReference>
<dbReference type="HAMAP" id="MF_00992">
    <property type="entry name" value="MqnC"/>
    <property type="match status" value="1"/>
</dbReference>
<sequence>MNSTINRVIENICSQKRLSFEDGVNLIGSHDLIGLGTAADRLCQKLHPEQYRTYVVDRNINYTNVCTSGCTFCAFYRDNDHSDGYVLSKDEIFKKIEETISFGGTQILMQGGLHPDLKIEFYIDLLTSIKEKFDIHIHSFSPPEIMHLSELNDLSSKEILALLKNAGLDTIPGGGAEILTDRCRGILSPYKCSADEWLRVMREAHLSGIKSTATMMFGHIETLEERIVHLEKIRQLQDDTGGFTAFIPWTFQPMNTALFLSAEKMTGFKIGGFDYLRTVAVSRLFLDNIPNIQASWVTQGSKIAQLALKFGANDLGSTMIEENVVRAAGVDYRMSKEEMISLIEDLGFEAMQRDCYYNIISRNGKLTP</sequence>
<proteinExistence type="inferred from homology"/>
<keyword evidence="4 6" id="KW-0408">Iron</keyword>
<evidence type="ECO:0000256" key="1">
    <source>
        <dbReference type="ARBA" id="ARBA00022485"/>
    </source>
</evidence>
<keyword evidence="6" id="KW-0474">Menaquinone biosynthesis</keyword>
<dbReference type="GO" id="GO:0044689">
    <property type="term" value="F:7,8-didemethyl-8-hydroxy-5-deazariboflavin synthase activity"/>
    <property type="evidence" value="ECO:0007669"/>
    <property type="project" value="TreeGrafter"/>
</dbReference>
<feature type="binding site" evidence="6 7">
    <location>
        <position position="73"/>
    </location>
    <ligand>
        <name>[4Fe-4S] cluster</name>
        <dbReference type="ChEBI" id="CHEBI:49883"/>
        <note>4Fe-4S-S-AdoMet</note>
    </ligand>
</feature>
<evidence type="ECO:0000256" key="7">
    <source>
        <dbReference type="PIRSR" id="PIRSR004762-1"/>
    </source>
</evidence>
<dbReference type="Pfam" id="PF04055">
    <property type="entry name" value="Radical_SAM"/>
    <property type="match status" value="1"/>
</dbReference>
<dbReference type="PANTHER" id="PTHR43076">
    <property type="entry name" value="FO SYNTHASE (COFH)"/>
    <property type="match status" value="1"/>
</dbReference>
<dbReference type="SFLD" id="SFLDF00343">
    <property type="entry name" value="aminofutalosine_synthase_(mqnE"/>
    <property type="match status" value="1"/>
</dbReference>
<comment type="cofactor">
    <cofactor evidence="6 7">
        <name>[4Fe-4S] cluster</name>
        <dbReference type="ChEBI" id="CHEBI:49883"/>
    </cofactor>
    <text evidence="6 7">Binds 1 [4Fe-4S] cluster. The cluster is coordinated with 3 cysteines and an exchangeable S-adenosyl-L-methionine.</text>
</comment>
<gene>
    <name evidence="6 10" type="primary">mqnC</name>
    <name evidence="10" type="ORF">SCALIN_C13_0010</name>
</gene>
<dbReference type="InterPro" id="IPR013785">
    <property type="entry name" value="Aldolase_TIM"/>
</dbReference>
<keyword evidence="6" id="KW-0560">Oxidoreductase</keyword>
<dbReference type="InterPro" id="IPR006638">
    <property type="entry name" value="Elp3/MiaA/NifB-like_rSAM"/>
</dbReference>
<accession>A0A286TX81</accession>
<keyword evidence="3 6" id="KW-0479">Metal-binding</keyword>
<dbReference type="SFLD" id="SFLDF00342">
    <property type="entry name" value="cyclic_dehypoxanthine_futalosi"/>
    <property type="match status" value="1"/>
</dbReference>
<feature type="binding site" evidence="8">
    <location>
        <position position="72"/>
    </location>
    <ligand>
        <name>S-adenosyl-L-methionine</name>
        <dbReference type="ChEBI" id="CHEBI:59789"/>
    </ligand>
</feature>
<feature type="binding site" evidence="8">
    <location>
        <position position="177"/>
    </location>
    <ligand>
        <name>S-adenosyl-L-methionine</name>
        <dbReference type="ChEBI" id="CHEBI:59789"/>
    </ligand>
</feature>
<dbReference type="NCBIfam" id="TIGR00423">
    <property type="entry name" value="CofH family radical SAM protein"/>
    <property type="match status" value="1"/>
</dbReference>
<name>A0A286TX81_9BACT</name>
<evidence type="ECO:0000313" key="11">
    <source>
        <dbReference type="Proteomes" id="UP000218542"/>
    </source>
</evidence>
<dbReference type="InterPro" id="IPR007197">
    <property type="entry name" value="rSAM"/>
</dbReference>